<evidence type="ECO:0000256" key="5">
    <source>
        <dbReference type="ARBA" id="ARBA00032701"/>
    </source>
</evidence>
<dbReference type="Proteomes" id="UP000887568">
    <property type="component" value="Unplaced"/>
</dbReference>
<keyword evidence="3 7" id="KW-0175">Coiled coil</keyword>
<comment type="subcellular location">
    <subcellularLocation>
        <location evidence="1">Nucleus</location>
        <location evidence="1">Nucleolus</location>
    </subcellularLocation>
</comment>
<dbReference type="InterPro" id="IPR016024">
    <property type="entry name" value="ARM-type_fold"/>
</dbReference>
<dbReference type="GeneID" id="119739820"/>
<feature type="coiled-coil region" evidence="7">
    <location>
        <begin position="480"/>
        <end position="531"/>
    </location>
</feature>
<evidence type="ECO:0000256" key="3">
    <source>
        <dbReference type="ARBA" id="ARBA00023054"/>
    </source>
</evidence>
<dbReference type="InterPro" id="IPR016903">
    <property type="entry name" value="Nucleolar_cplx-assoc_3"/>
</dbReference>
<accession>A0A914B4H2</accession>
<feature type="region of interest" description="Disordered" evidence="8">
    <location>
        <begin position="1"/>
        <end position="169"/>
    </location>
</feature>
<dbReference type="RefSeq" id="XP_038070833.1">
    <property type="nucleotide sequence ID" value="XM_038214905.1"/>
</dbReference>
<feature type="compositionally biased region" description="Low complexity" evidence="8">
    <location>
        <begin position="39"/>
        <end position="49"/>
    </location>
</feature>
<dbReference type="InterPro" id="IPR005612">
    <property type="entry name" value="CCAAT-binding_factor"/>
</dbReference>
<feature type="compositionally biased region" description="Basic and acidic residues" evidence="8">
    <location>
        <begin position="82"/>
        <end position="97"/>
    </location>
</feature>
<protein>
    <recommendedName>
        <fullName evidence="6">NOC3-like protein</fullName>
    </recommendedName>
    <alternativeName>
        <fullName evidence="5">Nucleolar complex-associated protein 3-like protein</fullName>
    </alternativeName>
</protein>
<dbReference type="EnsemblMetazoa" id="XM_038214905.1">
    <property type="protein sequence ID" value="XP_038070833.1"/>
    <property type="gene ID" value="LOC119739820"/>
</dbReference>
<feature type="compositionally biased region" description="Basic and acidic residues" evidence="8">
    <location>
        <begin position="200"/>
        <end position="211"/>
    </location>
</feature>
<dbReference type="CTD" id="64318"/>
<evidence type="ECO:0000256" key="2">
    <source>
        <dbReference type="ARBA" id="ARBA00007797"/>
    </source>
</evidence>
<dbReference type="Pfam" id="PF07540">
    <property type="entry name" value="NOC3p"/>
    <property type="match status" value="1"/>
</dbReference>
<dbReference type="OMA" id="FGNMANF"/>
<dbReference type="GO" id="GO:0005730">
    <property type="term" value="C:nucleolus"/>
    <property type="evidence" value="ECO:0007669"/>
    <property type="project" value="UniProtKB-SubCell"/>
</dbReference>
<evidence type="ECO:0000256" key="7">
    <source>
        <dbReference type="SAM" id="Coils"/>
    </source>
</evidence>
<evidence type="ECO:0000256" key="4">
    <source>
        <dbReference type="ARBA" id="ARBA00023242"/>
    </source>
</evidence>
<dbReference type="GO" id="GO:0003682">
    <property type="term" value="F:chromatin binding"/>
    <property type="evidence" value="ECO:0007669"/>
    <property type="project" value="TreeGrafter"/>
</dbReference>
<keyword evidence="4" id="KW-0539">Nucleus</keyword>
<feature type="compositionally biased region" description="Basic residues" evidence="8">
    <location>
        <begin position="1"/>
        <end position="18"/>
    </location>
</feature>
<dbReference type="PANTHER" id="PTHR14428">
    <property type="entry name" value="NUCLEOLAR COMPLEX PROTEIN 3"/>
    <property type="match status" value="1"/>
</dbReference>
<feature type="compositionally biased region" description="Polar residues" evidence="8">
    <location>
        <begin position="134"/>
        <end position="148"/>
    </location>
</feature>
<comment type="similarity">
    <text evidence="2">Belongs to the CBF/MAK21 family.</text>
</comment>
<evidence type="ECO:0000256" key="6">
    <source>
        <dbReference type="ARBA" id="ARBA00032937"/>
    </source>
</evidence>
<proteinExistence type="inferred from homology"/>
<feature type="domain" description="CCAAT-binding factor" evidence="9">
    <location>
        <begin position="598"/>
        <end position="751"/>
    </location>
</feature>
<dbReference type="GO" id="GO:0006270">
    <property type="term" value="P:DNA replication initiation"/>
    <property type="evidence" value="ECO:0007669"/>
    <property type="project" value="TreeGrafter"/>
</dbReference>
<feature type="domain" description="Nucleolar complex-associated protein 3 N-terminal" evidence="10">
    <location>
        <begin position="251"/>
        <end position="345"/>
    </location>
</feature>
<keyword evidence="12" id="KW-1185">Reference proteome</keyword>
<evidence type="ECO:0000256" key="8">
    <source>
        <dbReference type="SAM" id="MobiDB-lite"/>
    </source>
</evidence>
<feature type="region of interest" description="Disordered" evidence="8">
    <location>
        <begin position="200"/>
        <end position="228"/>
    </location>
</feature>
<dbReference type="Pfam" id="PF03914">
    <property type="entry name" value="CBF"/>
    <property type="match status" value="1"/>
</dbReference>
<evidence type="ECO:0000256" key="1">
    <source>
        <dbReference type="ARBA" id="ARBA00004604"/>
    </source>
</evidence>
<sequence>MAKKRGNAGKSVHKKKVSVTKLSNIRSSKSSTTKHGKTVGKSSKSGSGKKPPRGFWNRASHAAGVKAGVIKEKKPKKNARQLKGEDAEISKNPKEKEPEEDVEEEEEDEEEDATEDFTGEDLEYIQTMGFGENFLSSVDDSELPTSQKSSKRKKDDADNKLQPYEMEPRSIPVAATDPQRKMKQLLPIKHAKGFEFRWEERKNEEERKEATEEVEDEDEETHQDVEEEKPALPALSTVELFTLRERKLTLRKQRIANLSHAVLTDPERNINKLKDLRMMLEEKERDVVVTVQKLVMVSLVEVFKDISPGYRIREWGEKAKAVELSRDVKKKRDFEEGLLKQYKAYLSFLEKACRGHKKSKKQIQREKEQGKSTFDLPESAKRSLAEVAARCLCSLMTSLHHFNYRTNIINVVVSLMTSEHEEICNTCCLNVRTLFKTDHVGEAVLDAVRFISRLIRSHNYSVSPKVLNTFLSLKIKEVTLPEEEDKKKKLIEKKEKLKKMSRSQKKHQKRLAEVEKELQATEASENKNKRKKLHTEIIQSVFATYFRILKKASNSVLLSSVLEGLSKFAHLINIDFFDDLVKVLYTLIDSGDLRYRDSLHCVLTAFLILSGQGDVLNIDPTKFYTLLYVTMPQVHAGDSSADARLILDCIDAMITKRHKQVTFQRVLAFLKRLATLALQMMPNGILGYGCAIRNIMKWYPKSDLLLDSESFGSGRFLPELPEAEHCNAQSTALWELHLLKRHYHPTVREYAQHITKGNPLTGIGALPVNISRLSAQKTLKEFSPDQMIFNPPIDTRRGKKKTVVVMKEPDSDYVQKDFDELVNRTLISTPDVNDIHRYLVTKDDKSPLALNSDLKPSVRDLKRKGGRTDEQTPRKKAKHPATKNLGSGGKKCRTIEETRLKRRNGQGVNR</sequence>
<organism evidence="11 12">
    <name type="scientific">Patiria miniata</name>
    <name type="common">Bat star</name>
    <name type="synonym">Asterina miniata</name>
    <dbReference type="NCBI Taxonomy" id="46514"/>
    <lineage>
        <taxon>Eukaryota</taxon>
        <taxon>Metazoa</taxon>
        <taxon>Echinodermata</taxon>
        <taxon>Eleutherozoa</taxon>
        <taxon>Asterozoa</taxon>
        <taxon>Asteroidea</taxon>
        <taxon>Valvatacea</taxon>
        <taxon>Valvatida</taxon>
        <taxon>Asterinidae</taxon>
        <taxon>Patiria</taxon>
    </lineage>
</organism>
<feature type="region of interest" description="Disordered" evidence="8">
    <location>
        <begin position="857"/>
        <end position="910"/>
    </location>
</feature>
<evidence type="ECO:0000259" key="9">
    <source>
        <dbReference type="Pfam" id="PF03914"/>
    </source>
</evidence>
<dbReference type="AlphaFoldDB" id="A0A914B4H2"/>
<dbReference type="SUPFAM" id="SSF48371">
    <property type="entry name" value="ARM repeat"/>
    <property type="match status" value="1"/>
</dbReference>
<evidence type="ECO:0000259" key="10">
    <source>
        <dbReference type="Pfam" id="PF07540"/>
    </source>
</evidence>
<name>A0A914B4H2_PATMI</name>
<reference evidence="11" key="1">
    <citation type="submission" date="2022-11" db="UniProtKB">
        <authorList>
            <consortium name="EnsemblMetazoa"/>
        </authorList>
    </citation>
    <scope>IDENTIFICATION</scope>
</reference>
<dbReference type="PANTHER" id="PTHR14428:SF5">
    <property type="entry name" value="NUCLEOLAR COMPLEX PROTEIN 3 HOMOLOG"/>
    <property type="match status" value="1"/>
</dbReference>
<evidence type="ECO:0000313" key="12">
    <source>
        <dbReference type="Proteomes" id="UP000887568"/>
    </source>
</evidence>
<feature type="compositionally biased region" description="Acidic residues" evidence="8">
    <location>
        <begin position="212"/>
        <end position="221"/>
    </location>
</feature>
<feature type="compositionally biased region" description="Acidic residues" evidence="8">
    <location>
        <begin position="98"/>
        <end position="123"/>
    </location>
</feature>
<dbReference type="OrthoDB" id="10263597at2759"/>
<evidence type="ECO:0000313" key="11">
    <source>
        <dbReference type="EnsemblMetazoa" id="XP_038070833.1"/>
    </source>
</evidence>
<dbReference type="InterPro" id="IPR011501">
    <property type="entry name" value="Noc3_N"/>
</dbReference>
<feature type="compositionally biased region" description="Low complexity" evidence="8">
    <location>
        <begin position="19"/>
        <end position="31"/>
    </location>
</feature>